<proteinExistence type="inferred from homology"/>
<comment type="cofactor">
    <cofactor evidence="1">
        <name>Mn(2+)</name>
        <dbReference type="ChEBI" id="CHEBI:29035"/>
    </cofactor>
</comment>
<evidence type="ECO:0000256" key="5">
    <source>
        <dbReference type="ARBA" id="ARBA00010190"/>
    </source>
</evidence>
<protein>
    <recommendedName>
        <fullName evidence="11 12">Multifunctional fusion protein</fullName>
    </recommendedName>
    <domain>
        <recommendedName>
            <fullName evidence="12">Phosphoribosylamine--glycine ligase</fullName>
            <ecNumber evidence="12">6.3.4.13</ecNumber>
        </recommendedName>
        <alternativeName>
            <fullName evidence="12">GARS</fullName>
        </alternativeName>
        <alternativeName>
            <fullName evidence="12">Glycinamide ribonucleotide synthetase</fullName>
        </alternativeName>
        <alternativeName>
            <fullName evidence="12">Phosphoribosylglycinamide synthetase</fullName>
        </alternativeName>
    </domain>
    <domain>
        <recommendedName>
            <fullName evidence="11">Phosphoribosylaminoimidazole-succinocarboxamide synthase</fullName>
            <ecNumber evidence="11">6.3.2.6</ecNumber>
        </recommendedName>
        <alternativeName>
            <fullName evidence="11">SAICAR synthetase</fullName>
        </alternativeName>
    </domain>
</protein>
<gene>
    <name evidence="12" type="primary">purD</name>
    <name evidence="11" type="synonym">purC</name>
    <name evidence="14" type="ORF">LO80_04455</name>
</gene>
<evidence type="ECO:0000256" key="3">
    <source>
        <dbReference type="ARBA" id="ARBA00004672"/>
    </source>
</evidence>
<dbReference type="HAMAP" id="MF_00137">
    <property type="entry name" value="SAICAR_synth"/>
    <property type="match status" value="1"/>
</dbReference>
<comment type="pathway">
    <text evidence="3 11">Purine metabolism; IMP biosynthesis via de novo pathway; 5-amino-1-(5-phospho-D-ribosyl)imidazole-4-carboxamide from 5-amino-1-(5-phospho-D-ribosyl)imidazole-4-carboxylate: step 1/2.</text>
</comment>
<sequence>MIDKQIIINNIKNTLKSTNLDIKDKYTGKVRDMYFTDDKSILISTDRQSAFDRSLGFIPFKGQILAQSSIWWFKETAHIVKNHFIASPDANVVIARKAKVLPIEFVVRGYITGSTSTSLWTHYKSGSRDYCGNILPEGLKKNQKLPKNILTPTTKEQDHDRPISAEDIVKEGWLTQEQWDFASQKALELFEFGQKKALEHGLILADTKYEFGVDEQTGEIILIDEIHTPDSSRFWLKDSYAERFENGEEPENIDKEFFRLWFAKNCDPYNDEILPQAPQELIVELSQKYITLFEMITGQKFEVPADIENINQRIKNNVTKYLNKEKTMNILLVGSGSREHAIAEAVKRSEINNKLFCISGAVNPGIDKIAQGYKVADICNTQEVLEYAKSQNIDIAIIGPEAPLEVGLADELKDDGIGVVGPTKELAQLETSKGFTRDLIRDYDIGANPFFRKFNSMDGVKETLKKYERQFVIKADGLCGGKGVLVWGDHLHSMDEAIKHCQSLVDLDKEFVVEEKLVGQEFSLISFTDGENFIHMPAVQDHKRAHEGDKGPNTGGMGTYSDANHSLPFLSDSDIVRAKEINEKVAHALKDKFGQPYQGILYGGFMATRNDTKVIEYNARFGDPEAMNLLTLLETDFIEIAQAITQGTLDQVEAKFKNKASVCKYLVPLGYPNQSVKNFEIDISQCSDNVELFLGAVDFRDGKLIGTGSRAIAVLGLGDTIAEAEQKAENAVKNIYGKLYHRPDIGTKELINERIKFMNMLRGDKYQEL</sequence>
<dbReference type="Gene3D" id="3.90.600.10">
    <property type="entry name" value="Phosphoribosylglycinamide synthetase, C-terminal domain"/>
    <property type="match status" value="1"/>
</dbReference>
<dbReference type="GO" id="GO:0005737">
    <property type="term" value="C:cytoplasm"/>
    <property type="evidence" value="ECO:0007669"/>
    <property type="project" value="TreeGrafter"/>
</dbReference>
<dbReference type="SUPFAM" id="SSF56059">
    <property type="entry name" value="Glutathione synthetase ATP-binding domain-like"/>
    <property type="match status" value="1"/>
</dbReference>
<evidence type="ECO:0000256" key="8">
    <source>
        <dbReference type="ARBA" id="ARBA00022755"/>
    </source>
</evidence>
<dbReference type="Pfam" id="PF02844">
    <property type="entry name" value="GARS_N"/>
    <property type="match status" value="1"/>
</dbReference>
<evidence type="ECO:0000256" key="4">
    <source>
        <dbReference type="ARBA" id="ARBA00005174"/>
    </source>
</evidence>
<dbReference type="SUPFAM" id="SSF52440">
    <property type="entry name" value="PreATP-grasp domain"/>
    <property type="match status" value="1"/>
</dbReference>
<dbReference type="EC" id="6.3.4.13" evidence="12"/>
<comment type="similarity">
    <text evidence="5 11">Belongs to the SAICAR synthetase family.</text>
</comment>
<dbReference type="PANTHER" id="PTHR43700">
    <property type="entry name" value="PHOSPHORIBOSYLAMINOIMIDAZOLE-SUCCINOCARBOXAMIDE SYNTHASE"/>
    <property type="match status" value="1"/>
</dbReference>
<keyword evidence="6 11" id="KW-0436">Ligase</keyword>
<dbReference type="InterPro" id="IPR011054">
    <property type="entry name" value="Rudment_hybrid_motif"/>
</dbReference>
<dbReference type="HOGENOM" id="CLU_363212_0_0_6"/>
<dbReference type="PANTHER" id="PTHR43700:SF1">
    <property type="entry name" value="PHOSPHORIBOSYLAMINOIMIDAZOLE-SUCCINOCARBOXAMIDE SYNTHASE"/>
    <property type="match status" value="1"/>
</dbReference>
<evidence type="ECO:0000256" key="9">
    <source>
        <dbReference type="ARBA" id="ARBA00022840"/>
    </source>
</evidence>
<dbReference type="eggNOG" id="COG0152">
    <property type="taxonomic scope" value="Bacteria"/>
</dbReference>
<dbReference type="STRING" id="1547445.LO80_04455"/>
<dbReference type="HAMAP" id="MF_00138">
    <property type="entry name" value="GARS"/>
    <property type="match status" value="1"/>
</dbReference>
<dbReference type="AlphaFoldDB" id="A0A097ENZ7"/>
<dbReference type="EC" id="6.3.2.6" evidence="11"/>
<evidence type="ECO:0000256" key="6">
    <source>
        <dbReference type="ARBA" id="ARBA00022598"/>
    </source>
</evidence>
<dbReference type="InterPro" id="IPR000115">
    <property type="entry name" value="PRibGlycinamide_synth"/>
</dbReference>
<dbReference type="Pfam" id="PF02843">
    <property type="entry name" value="GARS_C"/>
    <property type="match status" value="1"/>
</dbReference>
<dbReference type="InterPro" id="IPR020561">
    <property type="entry name" value="PRibGlycinamid_synth_ATP-grasp"/>
</dbReference>
<dbReference type="InterPro" id="IPR018236">
    <property type="entry name" value="SAICAR_synthetase_CS"/>
</dbReference>
<dbReference type="PROSITE" id="PS50975">
    <property type="entry name" value="ATP_GRASP"/>
    <property type="match status" value="1"/>
</dbReference>
<accession>A0A097ENZ7</accession>
<reference evidence="14 15" key="1">
    <citation type="submission" date="2014-10" db="EMBL/GenBank/DDBJ databases">
        <title>Whole genome sequence of Francisella endociliophora strain FSC1006, isolated from a laboratory culture of the marine ciliate Euplotes raikovi.</title>
        <authorList>
            <person name="Granberg M."/>
            <person name="Backman S."/>
            <person name="Lundmark E."/>
            <person name="Nilsson E."/>
            <person name="Karlsson E."/>
            <person name="Thelaus J."/>
            <person name="Ohrman C."/>
            <person name="Larkeryd A."/>
            <person name="Stenberg P."/>
        </authorList>
    </citation>
    <scope>NUCLEOTIDE SEQUENCE [LARGE SCALE GENOMIC DNA]</scope>
    <source>
        <strain evidence="14 15">FSC1006</strain>
    </source>
</reference>
<evidence type="ECO:0000313" key="14">
    <source>
        <dbReference type="EMBL" id="AIT09291.1"/>
    </source>
</evidence>
<dbReference type="InterPro" id="IPR020559">
    <property type="entry name" value="PRibGlycinamide_synth_CS"/>
</dbReference>
<keyword evidence="7 11" id="KW-0547">Nucleotide-binding</keyword>
<dbReference type="FunFam" id="3.30.470.20:FF:000015">
    <property type="entry name" value="Phosphoribosylaminoimidazole-succinocarboxamide synthase"/>
    <property type="match status" value="1"/>
</dbReference>
<dbReference type="CDD" id="cd01414">
    <property type="entry name" value="SAICAR_synt_Sc"/>
    <property type="match status" value="1"/>
</dbReference>
<dbReference type="KEGG" id="frf:LO80_04455"/>
<dbReference type="Gene3D" id="3.40.50.20">
    <property type="match status" value="1"/>
</dbReference>
<comment type="cofactor">
    <cofactor evidence="2">
        <name>Mg(2+)</name>
        <dbReference type="ChEBI" id="CHEBI:18420"/>
    </cofactor>
</comment>
<dbReference type="InterPro" id="IPR016185">
    <property type="entry name" value="PreATP-grasp_dom_sf"/>
</dbReference>
<dbReference type="GO" id="GO:0004637">
    <property type="term" value="F:phosphoribosylamine-glycine ligase activity"/>
    <property type="evidence" value="ECO:0007669"/>
    <property type="project" value="UniProtKB-UniRule"/>
</dbReference>
<dbReference type="GO" id="GO:0009113">
    <property type="term" value="P:purine nucleobase biosynthetic process"/>
    <property type="evidence" value="ECO:0007669"/>
    <property type="project" value="InterPro"/>
</dbReference>
<dbReference type="OrthoDB" id="9807240at2"/>
<dbReference type="SMART" id="SM01209">
    <property type="entry name" value="GARS_A"/>
    <property type="match status" value="1"/>
</dbReference>
<dbReference type="eggNOG" id="COG0151">
    <property type="taxonomic scope" value="Bacteria"/>
</dbReference>
<dbReference type="EMBL" id="CP009574">
    <property type="protein sequence ID" value="AIT09291.1"/>
    <property type="molecule type" value="Genomic_DNA"/>
</dbReference>
<dbReference type="InterPro" id="IPR011761">
    <property type="entry name" value="ATP-grasp"/>
</dbReference>
<dbReference type="InterPro" id="IPR013815">
    <property type="entry name" value="ATP_grasp_subdomain_1"/>
</dbReference>
<dbReference type="Pfam" id="PF01071">
    <property type="entry name" value="GARS_A"/>
    <property type="match status" value="1"/>
</dbReference>
<keyword evidence="8 11" id="KW-0658">Purine biosynthesis</keyword>
<comment type="pathway">
    <text evidence="4 12">Purine metabolism; IMP biosynthesis via de novo pathway; N(1)-(5-phospho-D-ribosyl)glycinamide from 5-phospho-alpha-D-ribose 1-diphosphate: step 2/2.</text>
</comment>
<keyword evidence="15" id="KW-1185">Reference proteome</keyword>
<dbReference type="Gene3D" id="3.30.200.20">
    <property type="entry name" value="Phosphorylase Kinase, domain 1"/>
    <property type="match status" value="1"/>
</dbReference>
<dbReference type="Gene3D" id="3.30.470.20">
    <property type="entry name" value="ATP-grasp fold, B domain"/>
    <property type="match status" value="2"/>
</dbReference>
<keyword evidence="9 11" id="KW-0067">ATP-binding</keyword>
<dbReference type="SUPFAM" id="SSF51246">
    <property type="entry name" value="Rudiment single hybrid motif"/>
    <property type="match status" value="1"/>
</dbReference>
<dbReference type="PROSITE" id="PS00184">
    <property type="entry name" value="GARS"/>
    <property type="match status" value="1"/>
</dbReference>
<dbReference type="InterPro" id="IPR028923">
    <property type="entry name" value="SAICAR_synt/ADE2_N"/>
</dbReference>
<evidence type="ECO:0000259" key="13">
    <source>
        <dbReference type="PROSITE" id="PS50975"/>
    </source>
</evidence>
<comment type="similarity">
    <text evidence="12">Belongs to the GARS family.</text>
</comment>
<dbReference type="GO" id="GO:0006189">
    <property type="term" value="P:'de novo' IMP biosynthetic process"/>
    <property type="evidence" value="ECO:0007669"/>
    <property type="project" value="UniProtKB-UniRule"/>
</dbReference>
<comment type="catalytic activity">
    <reaction evidence="10 11">
        <text>5-amino-1-(5-phospho-D-ribosyl)imidazole-4-carboxylate + L-aspartate + ATP = (2S)-2-[5-amino-1-(5-phospho-beta-D-ribosyl)imidazole-4-carboxamido]succinate + ADP + phosphate + 2 H(+)</text>
        <dbReference type="Rhea" id="RHEA:22628"/>
        <dbReference type="ChEBI" id="CHEBI:15378"/>
        <dbReference type="ChEBI" id="CHEBI:29991"/>
        <dbReference type="ChEBI" id="CHEBI:30616"/>
        <dbReference type="ChEBI" id="CHEBI:43474"/>
        <dbReference type="ChEBI" id="CHEBI:58443"/>
        <dbReference type="ChEBI" id="CHEBI:77657"/>
        <dbReference type="ChEBI" id="CHEBI:456216"/>
        <dbReference type="EC" id="6.3.2.6"/>
    </reaction>
</comment>
<dbReference type="Gene3D" id="3.30.1490.20">
    <property type="entry name" value="ATP-grasp fold, A domain"/>
    <property type="match status" value="1"/>
</dbReference>
<dbReference type="NCBIfam" id="NF009251">
    <property type="entry name" value="PRK12607.1"/>
    <property type="match status" value="1"/>
</dbReference>
<evidence type="ECO:0000256" key="12">
    <source>
        <dbReference type="HAMAP-Rule" id="MF_00138"/>
    </source>
</evidence>
<dbReference type="InterPro" id="IPR037123">
    <property type="entry name" value="PRibGlycinamide_synth_C_sf"/>
</dbReference>
<dbReference type="NCBIfam" id="TIGR00877">
    <property type="entry name" value="purD"/>
    <property type="match status" value="1"/>
</dbReference>
<dbReference type="GO" id="GO:0004639">
    <property type="term" value="F:phosphoribosylaminoimidazolesuccinocarboxamide synthase activity"/>
    <property type="evidence" value="ECO:0007669"/>
    <property type="project" value="UniProtKB-UniRule"/>
</dbReference>
<dbReference type="Proteomes" id="UP000029672">
    <property type="component" value="Chromosome"/>
</dbReference>
<evidence type="ECO:0000256" key="2">
    <source>
        <dbReference type="ARBA" id="ARBA00001946"/>
    </source>
</evidence>
<dbReference type="InterPro" id="IPR020560">
    <property type="entry name" value="PRibGlycinamide_synth_C-dom"/>
</dbReference>
<dbReference type="RefSeq" id="WP_040008917.1">
    <property type="nucleotide sequence ID" value="NZ_CP009574.1"/>
</dbReference>
<evidence type="ECO:0000313" key="15">
    <source>
        <dbReference type="Proteomes" id="UP000029672"/>
    </source>
</evidence>
<dbReference type="UniPathway" id="UPA00074">
    <property type="reaction ID" value="UER00125"/>
</dbReference>
<evidence type="ECO:0000256" key="10">
    <source>
        <dbReference type="ARBA" id="ARBA00048475"/>
    </source>
</evidence>
<comment type="catalytic activity">
    <reaction evidence="12">
        <text>5-phospho-beta-D-ribosylamine + glycine + ATP = N(1)-(5-phospho-beta-D-ribosyl)glycinamide + ADP + phosphate + H(+)</text>
        <dbReference type="Rhea" id="RHEA:17453"/>
        <dbReference type="ChEBI" id="CHEBI:15378"/>
        <dbReference type="ChEBI" id="CHEBI:30616"/>
        <dbReference type="ChEBI" id="CHEBI:43474"/>
        <dbReference type="ChEBI" id="CHEBI:57305"/>
        <dbReference type="ChEBI" id="CHEBI:58681"/>
        <dbReference type="ChEBI" id="CHEBI:143788"/>
        <dbReference type="ChEBI" id="CHEBI:456216"/>
        <dbReference type="EC" id="6.3.4.13"/>
    </reaction>
</comment>
<evidence type="ECO:0000256" key="7">
    <source>
        <dbReference type="ARBA" id="ARBA00022741"/>
    </source>
</evidence>
<evidence type="ECO:0000256" key="11">
    <source>
        <dbReference type="HAMAP-Rule" id="MF_00137"/>
    </source>
</evidence>
<dbReference type="SUPFAM" id="SSF56104">
    <property type="entry name" value="SAICAR synthase-like"/>
    <property type="match status" value="1"/>
</dbReference>
<feature type="domain" description="ATP-grasp" evidence="13">
    <location>
        <begin position="437"/>
        <end position="646"/>
    </location>
</feature>
<dbReference type="PROSITE" id="PS01057">
    <property type="entry name" value="SAICAR_SYNTHETASE_1"/>
    <property type="match status" value="1"/>
</dbReference>
<dbReference type="Pfam" id="PF01259">
    <property type="entry name" value="SAICAR_synt"/>
    <property type="match status" value="1"/>
</dbReference>
<organism evidence="14 15">
    <name type="scientific">Candidatus Francisella endociliophora</name>
    <dbReference type="NCBI Taxonomy" id="653937"/>
    <lineage>
        <taxon>Bacteria</taxon>
        <taxon>Pseudomonadati</taxon>
        <taxon>Pseudomonadota</taxon>
        <taxon>Gammaproteobacteria</taxon>
        <taxon>Thiotrichales</taxon>
        <taxon>Francisellaceae</taxon>
        <taxon>Francisella</taxon>
    </lineage>
</organism>
<dbReference type="GO" id="GO:0046872">
    <property type="term" value="F:metal ion binding"/>
    <property type="evidence" value="ECO:0007669"/>
    <property type="project" value="InterPro"/>
</dbReference>
<name>A0A097ENZ7_9GAMM</name>
<evidence type="ECO:0000256" key="1">
    <source>
        <dbReference type="ARBA" id="ARBA00001936"/>
    </source>
</evidence>
<dbReference type="PROSITE" id="PS01058">
    <property type="entry name" value="SAICAR_SYNTHETASE_2"/>
    <property type="match status" value="1"/>
</dbReference>
<dbReference type="SMART" id="SM01210">
    <property type="entry name" value="GARS_C"/>
    <property type="match status" value="1"/>
</dbReference>
<dbReference type="InterPro" id="IPR020562">
    <property type="entry name" value="PRibGlycinamide_synth_N"/>
</dbReference>
<dbReference type="GO" id="GO:0005524">
    <property type="term" value="F:ATP binding"/>
    <property type="evidence" value="ECO:0007669"/>
    <property type="project" value="UniProtKB-UniRule"/>
</dbReference>